<name>D1QQJ9_9BACT</name>
<reference evidence="1 2" key="1">
    <citation type="submission" date="2009-11" db="EMBL/GenBank/DDBJ databases">
        <authorList>
            <person name="Weinstock G."/>
            <person name="Sodergren E."/>
            <person name="Clifton S."/>
            <person name="Fulton L."/>
            <person name="Fulton B."/>
            <person name="Courtney L."/>
            <person name="Fronick C."/>
            <person name="Harrison M."/>
            <person name="Strong C."/>
            <person name="Farmer C."/>
            <person name="Delahaunty K."/>
            <person name="Markovic C."/>
            <person name="Hall O."/>
            <person name="Minx P."/>
            <person name="Tomlinson C."/>
            <person name="Mitreva M."/>
            <person name="Nelson J."/>
            <person name="Hou S."/>
            <person name="Wollam A."/>
            <person name="Pepin K.H."/>
            <person name="Johnson M."/>
            <person name="Bhonagiri V."/>
            <person name="Nash W.E."/>
            <person name="Warren W."/>
            <person name="Chinwalla A."/>
            <person name="Mardis E.R."/>
            <person name="Wilson R.K."/>
        </authorList>
    </citation>
    <scope>NUCLEOTIDE SEQUENCE [LARGE SCALE GENOMIC DNA]</scope>
    <source>
        <strain evidence="1 2">F0302</strain>
    </source>
</reference>
<gene>
    <name evidence="1" type="ORF">HMPREF0971_01249</name>
</gene>
<dbReference type="Proteomes" id="UP000004079">
    <property type="component" value="Unassembled WGS sequence"/>
</dbReference>
<dbReference type="EMBL" id="ACUZ02000023">
    <property type="protein sequence ID" value="EFB32405.1"/>
    <property type="molecule type" value="Genomic_DNA"/>
</dbReference>
<evidence type="ECO:0000313" key="1">
    <source>
        <dbReference type="EMBL" id="EFB32405.1"/>
    </source>
</evidence>
<comment type="caution">
    <text evidence="1">The sequence shown here is derived from an EMBL/GenBank/DDBJ whole genome shotgun (WGS) entry which is preliminary data.</text>
</comment>
<proteinExistence type="predicted"/>
<dbReference type="STRING" id="649760.HMPREF0971_01249"/>
<protein>
    <submittedName>
        <fullName evidence="1">Uncharacterized protein</fullName>
    </submittedName>
</protein>
<organism evidence="1 2">
    <name type="scientific">Segatella oris F0302</name>
    <dbReference type="NCBI Taxonomy" id="649760"/>
    <lineage>
        <taxon>Bacteria</taxon>
        <taxon>Pseudomonadati</taxon>
        <taxon>Bacteroidota</taxon>
        <taxon>Bacteroidia</taxon>
        <taxon>Bacteroidales</taxon>
        <taxon>Prevotellaceae</taxon>
        <taxon>Segatella</taxon>
    </lineage>
</organism>
<dbReference type="HOGENOM" id="CLU_3102270_0_0_10"/>
<sequence>MIAFICLLDFFTYLRVEDDICNRLPRKKFRDNRRHVAVDVILFGVLDVNKE</sequence>
<evidence type="ECO:0000313" key="2">
    <source>
        <dbReference type="Proteomes" id="UP000004079"/>
    </source>
</evidence>
<accession>D1QQJ9</accession>
<dbReference type="AlphaFoldDB" id="D1QQJ9"/>